<dbReference type="Proteomes" id="UP000007383">
    <property type="component" value="Chromosome"/>
</dbReference>
<organism evidence="2 3">
    <name type="scientific">Spirochaeta africana (strain ATCC 700263 / DSM 8902 / Z-7692)</name>
    <dbReference type="NCBI Taxonomy" id="889378"/>
    <lineage>
        <taxon>Bacteria</taxon>
        <taxon>Pseudomonadati</taxon>
        <taxon>Spirochaetota</taxon>
        <taxon>Spirochaetia</taxon>
        <taxon>Spirochaetales</taxon>
        <taxon>Spirochaetaceae</taxon>
        <taxon>Spirochaeta</taxon>
    </lineage>
</organism>
<sequence length="132" mass="14086">MRPLRLLIEIAPVTTVVLLIIFLVPVVVYGLFSRAALVQAPENASPARFLTGILVSKLAVALAFVTLFAVTQPVFAEKWLLYAAIWWGMLAADEVGQAVSGSSTWPEAAAGIISEAIYFPASAFVVQLLVAV</sequence>
<dbReference type="RefSeq" id="WP_014455302.1">
    <property type="nucleotide sequence ID" value="NC_017098.1"/>
</dbReference>
<dbReference type="EMBL" id="CP003282">
    <property type="protein sequence ID" value="AFG37313.1"/>
    <property type="molecule type" value="Genomic_DNA"/>
</dbReference>
<dbReference type="HOGENOM" id="CLU_1915776_0_0_12"/>
<name>H9UIH0_SPIAZ</name>
<evidence type="ECO:0000313" key="3">
    <source>
        <dbReference type="Proteomes" id="UP000007383"/>
    </source>
</evidence>
<dbReference type="PATRIC" id="fig|889378.3.peg.1236"/>
<feature type="transmembrane region" description="Helical" evidence="1">
    <location>
        <begin position="49"/>
        <end position="70"/>
    </location>
</feature>
<gene>
    <name evidence="2" type="ordered locus">Spiaf_1236</name>
</gene>
<keyword evidence="1" id="KW-0472">Membrane</keyword>
<evidence type="ECO:0000256" key="1">
    <source>
        <dbReference type="SAM" id="Phobius"/>
    </source>
</evidence>
<accession>H9UIH0</accession>
<reference evidence="3" key="1">
    <citation type="journal article" date="2013" name="Stand. Genomic Sci.">
        <title>Complete genome sequence of the halophilic bacterium Spirochaeta africana type strain (Z-7692(T)) from the alkaline Lake Magadi in the East African Rift.</title>
        <authorList>
            <person name="Liolos K."/>
            <person name="Abt B."/>
            <person name="Scheuner C."/>
            <person name="Teshima H."/>
            <person name="Held B."/>
            <person name="Lapidus A."/>
            <person name="Nolan M."/>
            <person name="Lucas S."/>
            <person name="Deshpande S."/>
            <person name="Cheng J.F."/>
            <person name="Tapia R."/>
            <person name="Goodwin L.A."/>
            <person name="Pitluck S."/>
            <person name="Pagani I."/>
            <person name="Ivanova N."/>
            <person name="Mavromatis K."/>
            <person name="Mikhailova N."/>
            <person name="Huntemann M."/>
            <person name="Pati A."/>
            <person name="Chen A."/>
            <person name="Palaniappan K."/>
            <person name="Land M."/>
            <person name="Rohde M."/>
            <person name="Tindall B.J."/>
            <person name="Detter J.C."/>
            <person name="Goker M."/>
            <person name="Bristow J."/>
            <person name="Eisen J.A."/>
            <person name="Markowitz V."/>
            <person name="Hugenholtz P."/>
            <person name="Woyke T."/>
            <person name="Klenk H.P."/>
            <person name="Kyrpides N.C."/>
        </authorList>
    </citation>
    <scope>NUCLEOTIDE SEQUENCE</scope>
    <source>
        <strain evidence="3">ATCC 700263 / DSM 8902 / Z-7692</strain>
    </source>
</reference>
<keyword evidence="1" id="KW-0812">Transmembrane</keyword>
<dbReference type="KEGG" id="sfc:Spiaf_1236"/>
<feature type="transmembrane region" description="Helical" evidence="1">
    <location>
        <begin position="7"/>
        <end position="29"/>
    </location>
</feature>
<evidence type="ECO:0000313" key="2">
    <source>
        <dbReference type="EMBL" id="AFG37313.1"/>
    </source>
</evidence>
<feature type="transmembrane region" description="Helical" evidence="1">
    <location>
        <begin position="108"/>
        <end position="130"/>
    </location>
</feature>
<keyword evidence="1" id="KW-1133">Transmembrane helix</keyword>
<dbReference type="AlphaFoldDB" id="H9UIH0"/>
<dbReference type="OrthoDB" id="9181271at2"/>
<keyword evidence="3" id="KW-1185">Reference proteome</keyword>
<protein>
    <submittedName>
        <fullName evidence="2">Uncharacterized protein</fullName>
    </submittedName>
</protein>
<proteinExistence type="predicted"/>